<keyword evidence="5" id="KW-0175">Coiled coil</keyword>
<dbReference type="InterPro" id="IPR018163">
    <property type="entry name" value="Thr/Ala-tRNA-synth_IIc_edit"/>
</dbReference>
<dbReference type="SUPFAM" id="SSF50447">
    <property type="entry name" value="Translation proteins"/>
    <property type="match status" value="1"/>
</dbReference>
<evidence type="ECO:0000256" key="2">
    <source>
        <dbReference type="ARBA" id="ARBA00004496"/>
    </source>
</evidence>
<dbReference type="PANTHER" id="PTHR43462">
    <property type="entry name" value="ALANYL-TRNA EDITING PROTEIN"/>
    <property type="match status" value="1"/>
</dbReference>
<keyword evidence="3" id="KW-0479">Metal-binding</keyword>
<dbReference type="GO" id="GO:0006419">
    <property type="term" value="P:alanyl-tRNA aminoacylation"/>
    <property type="evidence" value="ECO:0007669"/>
    <property type="project" value="InterPro"/>
</dbReference>
<gene>
    <name evidence="7" type="ORF">Q75_14500</name>
</gene>
<dbReference type="SUPFAM" id="SSF55186">
    <property type="entry name" value="ThrRS/AlaRS common domain"/>
    <property type="match status" value="1"/>
</dbReference>
<evidence type="ECO:0000256" key="4">
    <source>
        <dbReference type="ARBA" id="ARBA00022833"/>
    </source>
</evidence>
<organism evidence="7 8">
    <name type="scientific">Bacillus coahuilensis p1.1.43</name>
    <dbReference type="NCBI Taxonomy" id="1150625"/>
    <lineage>
        <taxon>Bacteria</taxon>
        <taxon>Bacillati</taxon>
        <taxon>Bacillota</taxon>
        <taxon>Bacilli</taxon>
        <taxon>Bacillales</taxon>
        <taxon>Bacillaceae</taxon>
        <taxon>Bacillus</taxon>
    </lineage>
</organism>
<dbReference type="InterPro" id="IPR051335">
    <property type="entry name" value="Alanyl-tRNA_Editing_Enzymes"/>
</dbReference>
<evidence type="ECO:0000256" key="5">
    <source>
        <dbReference type="SAM" id="Coils"/>
    </source>
</evidence>
<proteinExistence type="predicted"/>
<dbReference type="Gene3D" id="3.10.310.40">
    <property type="match status" value="1"/>
</dbReference>
<dbReference type="PANTHER" id="PTHR43462:SF1">
    <property type="entry name" value="ALANYL-TRNA EDITING PROTEIN AARSD1"/>
    <property type="match status" value="1"/>
</dbReference>
<evidence type="ECO:0000259" key="6">
    <source>
        <dbReference type="PROSITE" id="PS50860"/>
    </source>
</evidence>
<sequence>MTRKIYYEDSYRKTCNTHIVQQHKDEIGLYVVLKETIFYPTGGGQPHDTGTMNGVVVTQVEREDGEIRHYIETALPEGEVTLELDWNRRFDHMQQHTGQHILSAAFAESLGYETVSFHLGTDLLTIDLKTPSLTSEEALHAEDLANRIIQEARPIETNWVSREELINYPLRKHPSVEEDIRLVIIPEFDYNACGGTHPRLTSEVGTIKVFDWEKHKGNVRLQFVCGDRVRKQLQGKHEAIRNLTSTLQSPEGKLVEAAEKLLHKQKDQEKEIESLKEQLLSFELKDLVANAATKVSYTYIKGAFTHRPIKELQTLAQNITEEYNQTVVVLTVQNDEKLQLVMAKGSEPAVDIRSVAKLAFHLINGKGGGKECLVQGGGEAVMTPTEFLIQIEELLD</sequence>
<dbReference type="EMBL" id="LDYG01000048">
    <property type="protein sequence ID" value="KUP04670.1"/>
    <property type="molecule type" value="Genomic_DNA"/>
</dbReference>
<dbReference type="GO" id="GO:0005737">
    <property type="term" value="C:cytoplasm"/>
    <property type="evidence" value="ECO:0007669"/>
    <property type="project" value="UniProtKB-SubCell"/>
</dbReference>
<feature type="domain" description="Alanyl-transfer RNA synthetases family profile" evidence="6">
    <location>
        <begin position="1"/>
        <end position="235"/>
    </location>
</feature>
<evidence type="ECO:0000256" key="1">
    <source>
        <dbReference type="ARBA" id="ARBA00001947"/>
    </source>
</evidence>
<name>A0A147K511_9BACI</name>
<dbReference type="SMART" id="SM00863">
    <property type="entry name" value="tRNA_SAD"/>
    <property type="match status" value="1"/>
</dbReference>
<comment type="caution">
    <text evidence="7">The sequence shown here is derived from an EMBL/GenBank/DDBJ whole genome shotgun (WGS) entry which is preliminary data.</text>
</comment>
<dbReference type="GO" id="GO:0046872">
    <property type="term" value="F:metal ion binding"/>
    <property type="evidence" value="ECO:0007669"/>
    <property type="project" value="UniProtKB-KW"/>
</dbReference>
<reference evidence="7 8" key="1">
    <citation type="journal article" date="2016" name="Front. Microbiol.">
        <title>Microevolution Analysis of Bacillus coahuilensis Unveils Differences in Phosphorus Acquisition Strategies and Their Regulation.</title>
        <authorList>
            <person name="Gomez-Lunar Z."/>
            <person name="Hernandez-Gonzalez I."/>
            <person name="Rodriguez-Torres M.D."/>
            <person name="Souza V."/>
            <person name="Olmedo-Alvarez G."/>
        </authorList>
    </citation>
    <scope>NUCLEOTIDE SEQUENCE [LARGE SCALE GENOMIC DNA]</scope>
    <source>
        <strain evidence="8">p1.1.43</strain>
    </source>
</reference>
<keyword evidence="4" id="KW-0862">Zinc</keyword>
<evidence type="ECO:0000313" key="7">
    <source>
        <dbReference type="EMBL" id="KUP04670.1"/>
    </source>
</evidence>
<comment type="subcellular location">
    <subcellularLocation>
        <location evidence="2">Cytoplasm</location>
    </subcellularLocation>
</comment>
<feature type="coiled-coil region" evidence="5">
    <location>
        <begin position="255"/>
        <end position="285"/>
    </location>
</feature>
<dbReference type="GO" id="GO:0003676">
    <property type="term" value="F:nucleic acid binding"/>
    <property type="evidence" value="ECO:0007669"/>
    <property type="project" value="InterPro"/>
</dbReference>
<evidence type="ECO:0000313" key="8">
    <source>
        <dbReference type="Proteomes" id="UP000074108"/>
    </source>
</evidence>
<evidence type="ECO:0000256" key="3">
    <source>
        <dbReference type="ARBA" id="ARBA00022723"/>
    </source>
</evidence>
<dbReference type="AlphaFoldDB" id="A0A147K511"/>
<keyword evidence="8" id="KW-1185">Reference proteome</keyword>
<dbReference type="Gene3D" id="2.40.30.130">
    <property type="match status" value="1"/>
</dbReference>
<protein>
    <recommendedName>
        <fullName evidence="6">Alanyl-transfer RNA synthetases family profile domain-containing protein</fullName>
    </recommendedName>
</protein>
<comment type="cofactor">
    <cofactor evidence="1">
        <name>Zn(2+)</name>
        <dbReference type="ChEBI" id="CHEBI:29105"/>
    </cofactor>
</comment>
<dbReference type="Pfam" id="PF07973">
    <property type="entry name" value="tRNA_SAD"/>
    <property type="match status" value="1"/>
</dbReference>
<dbReference type="GO" id="GO:0005524">
    <property type="term" value="F:ATP binding"/>
    <property type="evidence" value="ECO:0007669"/>
    <property type="project" value="InterPro"/>
</dbReference>
<dbReference type="PATRIC" id="fig|1150625.3.peg.3031"/>
<dbReference type="Pfam" id="PF02272">
    <property type="entry name" value="DHHA1"/>
    <property type="match status" value="1"/>
</dbReference>
<dbReference type="InterPro" id="IPR009000">
    <property type="entry name" value="Transl_B-barrel_sf"/>
</dbReference>
<dbReference type="OrthoDB" id="9812949at2"/>
<dbReference type="RefSeq" id="WP_059351756.1">
    <property type="nucleotide sequence ID" value="NZ_LDYG01000048.1"/>
</dbReference>
<dbReference type="STRING" id="1150625.Q75_14500"/>
<dbReference type="GO" id="GO:0004813">
    <property type="term" value="F:alanine-tRNA ligase activity"/>
    <property type="evidence" value="ECO:0007669"/>
    <property type="project" value="InterPro"/>
</dbReference>
<accession>A0A147K511</accession>
<dbReference type="InterPro" id="IPR003156">
    <property type="entry name" value="DHHA1_dom"/>
</dbReference>
<dbReference type="InterPro" id="IPR012947">
    <property type="entry name" value="tRNA_SAD"/>
</dbReference>
<dbReference type="InterPro" id="IPR018165">
    <property type="entry name" value="Ala-tRNA-synth_IIc_core"/>
</dbReference>
<dbReference type="Proteomes" id="UP000074108">
    <property type="component" value="Unassembled WGS sequence"/>
</dbReference>
<dbReference type="Gene3D" id="3.30.980.10">
    <property type="entry name" value="Threonyl-trna Synthetase, Chain A, domain 2"/>
    <property type="match status" value="1"/>
</dbReference>
<dbReference type="GO" id="GO:0002161">
    <property type="term" value="F:aminoacyl-tRNA deacylase activity"/>
    <property type="evidence" value="ECO:0007669"/>
    <property type="project" value="UniProtKB-ARBA"/>
</dbReference>
<dbReference type="PROSITE" id="PS50860">
    <property type="entry name" value="AA_TRNA_LIGASE_II_ALA"/>
    <property type="match status" value="1"/>
</dbReference>